<feature type="binding site" evidence="14 15">
    <location>
        <position position="186"/>
    </location>
    <ligand>
        <name>a divalent metal cation</name>
        <dbReference type="ChEBI" id="CHEBI:60240"/>
    </ligand>
</feature>
<dbReference type="InterPro" id="IPR022898">
    <property type="entry name" value="RNase_HII"/>
</dbReference>
<dbReference type="Gene3D" id="3.30.420.10">
    <property type="entry name" value="Ribonuclease H-like superfamily/Ribonuclease H"/>
    <property type="match status" value="1"/>
</dbReference>
<dbReference type="RefSeq" id="WP_166510349.1">
    <property type="nucleotide sequence ID" value="NZ_VNHM01000001.1"/>
</dbReference>
<evidence type="ECO:0000256" key="2">
    <source>
        <dbReference type="ARBA" id="ARBA00001946"/>
    </source>
</evidence>
<dbReference type="GO" id="GO:0004523">
    <property type="term" value="F:RNA-DNA hybrid ribonuclease activity"/>
    <property type="evidence" value="ECO:0007669"/>
    <property type="project" value="UniProtKB-UniRule"/>
</dbReference>
<dbReference type="PROSITE" id="PS51975">
    <property type="entry name" value="RNASE_H_2"/>
    <property type="match status" value="1"/>
</dbReference>
<dbReference type="HAMAP" id="MF_00052_B">
    <property type="entry name" value="RNase_HII_B"/>
    <property type="match status" value="1"/>
</dbReference>
<dbReference type="GO" id="GO:0006298">
    <property type="term" value="P:mismatch repair"/>
    <property type="evidence" value="ECO:0007669"/>
    <property type="project" value="TreeGrafter"/>
</dbReference>
<evidence type="ECO:0000256" key="16">
    <source>
        <dbReference type="RuleBase" id="RU003515"/>
    </source>
</evidence>
<dbReference type="AlphaFoldDB" id="A0A5S4ZZ21"/>
<keyword evidence="11 14" id="KW-0255">Endonuclease</keyword>
<dbReference type="InterPro" id="IPR012337">
    <property type="entry name" value="RNaseH-like_sf"/>
</dbReference>
<dbReference type="CDD" id="cd07182">
    <property type="entry name" value="RNase_HII_bacteria_HII_like"/>
    <property type="match status" value="1"/>
</dbReference>
<feature type="domain" description="RNase H type-2" evidence="17">
    <location>
        <begin position="87"/>
        <end position="277"/>
    </location>
</feature>
<dbReference type="GO" id="GO:0003723">
    <property type="term" value="F:RNA binding"/>
    <property type="evidence" value="ECO:0007669"/>
    <property type="project" value="UniProtKB-UniRule"/>
</dbReference>
<feature type="binding site" evidence="14 15">
    <location>
        <position position="93"/>
    </location>
    <ligand>
        <name>a divalent metal cation</name>
        <dbReference type="ChEBI" id="CHEBI:60240"/>
    </ligand>
</feature>
<keyword evidence="19" id="KW-1185">Reference proteome</keyword>
<dbReference type="NCBIfam" id="NF000594">
    <property type="entry name" value="PRK00015.1-1"/>
    <property type="match status" value="1"/>
</dbReference>
<dbReference type="InterPro" id="IPR024567">
    <property type="entry name" value="RNase_HII/HIII_dom"/>
</dbReference>
<keyword evidence="9 14" id="KW-0540">Nuclease</keyword>
<dbReference type="GO" id="GO:0030145">
    <property type="term" value="F:manganese ion binding"/>
    <property type="evidence" value="ECO:0007669"/>
    <property type="project" value="UniProtKB-UniRule"/>
</dbReference>
<proteinExistence type="inferred from homology"/>
<dbReference type="Pfam" id="PF01351">
    <property type="entry name" value="RNase_HII"/>
    <property type="match status" value="1"/>
</dbReference>
<evidence type="ECO:0000256" key="8">
    <source>
        <dbReference type="ARBA" id="ARBA00022490"/>
    </source>
</evidence>
<evidence type="ECO:0000256" key="11">
    <source>
        <dbReference type="ARBA" id="ARBA00022759"/>
    </source>
</evidence>
<evidence type="ECO:0000256" key="1">
    <source>
        <dbReference type="ARBA" id="ARBA00000077"/>
    </source>
</evidence>
<evidence type="ECO:0000256" key="7">
    <source>
        <dbReference type="ARBA" id="ARBA00019179"/>
    </source>
</evidence>
<evidence type="ECO:0000256" key="13">
    <source>
        <dbReference type="ARBA" id="ARBA00023211"/>
    </source>
</evidence>
<dbReference type="GO" id="GO:0032299">
    <property type="term" value="C:ribonuclease H2 complex"/>
    <property type="evidence" value="ECO:0007669"/>
    <property type="project" value="TreeGrafter"/>
</dbReference>
<dbReference type="NCBIfam" id="NF000595">
    <property type="entry name" value="PRK00015.1-3"/>
    <property type="match status" value="1"/>
</dbReference>
<comment type="function">
    <text evidence="3 14 16">Endonuclease that specifically degrades the RNA of RNA-DNA hybrids.</text>
</comment>
<evidence type="ECO:0000259" key="17">
    <source>
        <dbReference type="PROSITE" id="PS51975"/>
    </source>
</evidence>
<dbReference type="SUPFAM" id="SSF53098">
    <property type="entry name" value="Ribonuclease H-like"/>
    <property type="match status" value="1"/>
</dbReference>
<dbReference type="GO" id="GO:0005737">
    <property type="term" value="C:cytoplasm"/>
    <property type="evidence" value="ECO:0007669"/>
    <property type="project" value="UniProtKB-SubCell"/>
</dbReference>
<comment type="similarity">
    <text evidence="5 14 16">Belongs to the RNase HII family.</text>
</comment>
<dbReference type="FunFam" id="3.30.420.10:FF:000006">
    <property type="entry name" value="Ribonuclease HII"/>
    <property type="match status" value="1"/>
</dbReference>
<keyword evidence="8 14" id="KW-0963">Cytoplasm</keyword>
<evidence type="ECO:0000256" key="5">
    <source>
        <dbReference type="ARBA" id="ARBA00007383"/>
    </source>
</evidence>
<protein>
    <recommendedName>
        <fullName evidence="7 14">Ribonuclease HII</fullName>
        <shortName evidence="14">RNase HII</shortName>
        <ecNumber evidence="6 14">3.1.26.4</ecNumber>
    </recommendedName>
</protein>
<evidence type="ECO:0000256" key="10">
    <source>
        <dbReference type="ARBA" id="ARBA00022723"/>
    </source>
</evidence>
<evidence type="ECO:0000256" key="14">
    <source>
        <dbReference type="HAMAP-Rule" id="MF_00052"/>
    </source>
</evidence>
<dbReference type="PANTHER" id="PTHR10954">
    <property type="entry name" value="RIBONUCLEASE H2 SUBUNIT A"/>
    <property type="match status" value="1"/>
</dbReference>
<comment type="caution">
    <text evidence="18">The sequence shown here is derived from an EMBL/GenBank/DDBJ whole genome shotgun (WGS) entry which is preliminary data.</text>
</comment>
<dbReference type="EMBL" id="VNHM01000001">
    <property type="protein sequence ID" value="TYO98006.1"/>
    <property type="molecule type" value="Genomic_DNA"/>
</dbReference>
<evidence type="ECO:0000256" key="15">
    <source>
        <dbReference type="PROSITE-ProRule" id="PRU01319"/>
    </source>
</evidence>
<dbReference type="Proteomes" id="UP000323166">
    <property type="component" value="Unassembled WGS sequence"/>
</dbReference>
<keyword evidence="13 14" id="KW-0464">Manganese</keyword>
<comment type="subcellular location">
    <subcellularLocation>
        <location evidence="4 14">Cytoplasm</location>
    </subcellularLocation>
</comment>
<evidence type="ECO:0000313" key="18">
    <source>
        <dbReference type="EMBL" id="TYO98006.1"/>
    </source>
</evidence>
<comment type="catalytic activity">
    <reaction evidence="1 14 15 16">
        <text>Endonucleolytic cleavage to 5'-phosphomonoester.</text>
        <dbReference type="EC" id="3.1.26.4"/>
    </reaction>
</comment>
<evidence type="ECO:0000256" key="6">
    <source>
        <dbReference type="ARBA" id="ARBA00012180"/>
    </source>
</evidence>
<dbReference type="EC" id="3.1.26.4" evidence="6 14"/>
<evidence type="ECO:0000256" key="4">
    <source>
        <dbReference type="ARBA" id="ARBA00004496"/>
    </source>
</evidence>
<keyword evidence="10 14" id="KW-0479">Metal-binding</keyword>
<feature type="binding site" evidence="14 15">
    <location>
        <position position="94"/>
    </location>
    <ligand>
        <name>a divalent metal cation</name>
        <dbReference type="ChEBI" id="CHEBI:60240"/>
    </ligand>
</feature>
<sequence>MEYKLNTRGEVPALDISAMKIEEIKKMLAASEQVDEEILPVLARDSRSGVQKLYNKLINERDKGIREKERLKNILKYEDNCRSQGYRLIAGVDEAGRGPLAGPVAAGAVILPEDIEALTGVNDSKQLTAGKRKQLAEQIKEAALGWSVDLATVEEIERLNIRNASFLAMARAVDKLDVKPEILLVDGFIIPGVKIKQQAIVGGDAKSLSIAAASILAKVERDKIMEEYHALYPQYGFDKHKGYGTRQHIEAIMQYGPCPVHRRDFKPVRSYLDNRNGLFKDYY</sequence>
<evidence type="ECO:0000256" key="9">
    <source>
        <dbReference type="ARBA" id="ARBA00022722"/>
    </source>
</evidence>
<evidence type="ECO:0000256" key="3">
    <source>
        <dbReference type="ARBA" id="ARBA00004065"/>
    </source>
</evidence>
<gene>
    <name evidence="14" type="primary">rnhB</name>
    <name evidence="18" type="ORF">LX24_00291</name>
</gene>
<dbReference type="PANTHER" id="PTHR10954:SF18">
    <property type="entry name" value="RIBONUCLEASE HII"/>
    <property type="match status" value="1"/>
</dbReference>
<comment type="cofactor">
    <cofactor evidence="2">
        <name>Mg(2+)</name>
        <dbReference type="ChEBI" id="CHEBI:18420"/>
    </cofactor>
</comment>
<keyword evidence="12 14" id="KW-0378">Hydrolase</keyword>
<organism evidence="18 19">
    <name type="scientific">Desulfallas thermosapovorans DSM 6562</name>
    <dbReference type="NCBI Taxonomy" id="1121431"/>
    <lineage>
        <taxon>Bacteria</taxon>
        <taxon>Bacillati</taxon>
        <taxon>Bacillota</taxon>
        <taxon>Clostridia</taxon>
        <taxon>Eubacteriales</taxon>
        <taxon>Desulfallaceae</taxon>
        <taxon>Desulfallas</taxon>
    </lineage>
</organism>
<dbReference type="InterPro" id="IPR001352">
    <property type="entry name" value="RNase_HII/HIII"/>
</dbReference>
<accession>A0A5S4ZZ21</accession>
<comment type="cofactor">
    <cofactor evidence="14 15">
        <name>Mn(2+)</name>
        <dbReference type="ChEBI" id="CHEBI:29035"/>
    </cofactor>
    <cofactor evidence="14 15">
        <name>Mg(2+)</name>
        <dbReference type="ChEBI" id="CHEBI:18420"/>
    </cofactor>
    <text evidence="14 15">Manganese or magnesium. Binds 1 divalent metal ion per monomer in the absence of substrate. May bind a second metal ion after substrate binding.</text>
</comment>
<reference evidence="18 19" key="1">
    <citation type="submission" date="2019-07" db="EMBL/GenBank/DDBJ databases">
        <title>Genomic Encyclopedia of Type Strains, Phase I: the one thousand microbial genomes (KMG-I) project.</title>
        <authorList>
            <person name="Kyrpides N."/>
        </authorList>
    </citation>
    <scope>NUCLEOTIDE SEQUENCE [LARGE SCALE GENOMIC DNA]</scope>
    <source>
        <strain evidence="18 19">DSM 6562</strain>
    </source>
</reference>
<dbReference type="GO" id="GO:0043137">
    <property type="term" value="P:DNA replication, removal of RNA primer"/>
    <property type="evidence" value="ECO:0007669"/>
    <property type="project" value="TreeGrafter"/>
</dbReference>
<evidence type="ECO:0000313" key="19">
    <source>
        <dbReference type="Proteomes" id="UP000323166"/>
    </source>
</evidence>
<dbReference type="InterPro" id="IPR036397">
    <property type="entry name" value="RNaseH_sf"/>
</dbReference>
<evidence type="ECO:0000256" key="12">
    <source>
        <dbReference type="ARBA" id="ARBA00022801"/>
    </source>
</evidence>
<name>A0A5S4ZZ21_9FIRM</name>